<organism evidence="1">
    <name type="scientific">Satyrvirus sp</name>
    <dbReference type="NCBI Taxonomy" id="2487771"/>
    <lineage>
        <taxon>Viruses</taxon>
        <taxon>Varidnaviria</taxon>
        <taxon>Bamfordvirae</taxon>
        <taxon>Nucleocytoviricota</taxon>
        <taxon>Megaviricetes</taxon>
        <taxon>Imitervirales</taxon>
        <taxon>Mimiviridae</taxon>
        <taxon>Megamimivirinae</taxon>
    </lineage>
</organism>
<accession>A0A3G5AE09</accession>
<reference evidence="1" key="1">
    <citation type="submission" date="2018-10" db="EMBL/GenBank/DDBJ databases">
        <title>Hidden diversity of soil giant viruses.</title>
        <authorList>
            <person name="Schulz F."/>
            <person name="Alteio L."/>
            <person name="Goudeau D."/>
            <person name="Ryan E.M."/>
            <person name="Malmstrom R.R."/>
            <person name="Blanchard J."/>
            <person name="Woyke T."/>
        </authorList>
    </citation>
    <scope>NUCLEOTIDE SEQUENCE</scope>
    <source>
        <strain evidence="1">SAV1</strain>
    </source>
</reference>
<evidence type="ECO:0000313" key="1">
    <source>
        <dbReference type="EMBL" id="AYV85410.1"/>
    </source>
</evidence>
<name>A0A3G5AE09_9VIRU</name>
<proteinExistence type="predicted"/>
<protein>
    <submittedName>
        <fullName evidence="1">Uncharacterized protein</fullName>
    </submittedName>
</protein>
<dbReference type="EMBL" id="MK072451">
    <property type="protein sequence ID" value="AYV85410.1"/>
    <property type="molecule type" value="Genomic_DNA"/>
</dbReference>
<sequence length="362" mass="42193">METEKNNLTKILKKICDNGCSEHNGKYVQTCTECKTIRDSKILDIFFQLAFCKKSNFQHINDSKINKETKFFFDQYTLQLIIFLKHDLQSHTCKVQMKYRKMVKVLVRAGMREYSKDLLQYGSCVLHGILGVATRQEIDWYFSHGLHSCNSAYNEIGKRSDWNVKQKIDFFNVLNKKGIFPTTGNLHECLNYSDNFSDVAQYLIWFRTKGLDCPIHFMIIARNATNRFGLQTIITFFRENIKMPYNINDLLDSLGENFMKNVHHPSYVCDFVKRKLEIIRFLHEIYGEKPDKQSLVLASRFGSIEFCDALASMADEDLWDNPILVKILLDIPHKSWSHEFIGHCLSRSFKEKANILIGSSDS</sequence>
<gene>
    <name evidence="1" type="ORF">Satyrvirus15_7</name>
</gene>